<dbReference type="GO" id="GO:0005634">
    <property type="term" value="C:nucleus"/>
    <property type="evidence" value="ECO:0007669"/>
    <property type="project" value="UniProtKB-SubCell"/>
</dbReference>
<feature type="compositionally biased region" description="Polar residues" evidence="6">
    <location>
        <begin position="30"/>
        <end position="43"/>
    </location>
</feature>
<dbReference type="GO" id="GO:0006351">
    <property type="term" value="P:DNA-templated transcription"/>
    <property type="evidence" value="ECO:0007669"/>
    <property type="project" value="InterPro"/>
</dbReference>
<dbReference type="InterPro" id="IPR050815">
    <property type="entry name" value="TF_fung"/>
</dbReference>
<feature type="region of interest" description="Disordered" evidence="6">
    <location>
        <begin position="919"/>
        <end position="943"/>
    </location>
</feature>
<sequence length="943" mass="104260">MQQQPQTVWTSQYDDDPWHVLPTQHALQQAMLSQPASVSSGEASQRHTPIDHSGNISTHANGHSNGDNHMQKQSSDQALSDQNHDESAESGILLPCPRSTEDSPVVGTADLHPHASGSGPSLKRGMACGFCRRRKLRCSGTRPLCSNCQKYNKQCEYGPASKVAKVRDLEHKIAELSEYIQSSGIPGVDRIPPAFSSTPLPHHPNPSFLPPQPQSYEAQSISSNGSANIYAPSLTPRQAEPHPVFAGYSRLSGFESPYTYGFGSIGSLEPHPMDTEAYMPQVQTEPLTEFGGYNNNQFVDPIAVIPPVPPPQLSNMSTVNAQHISSRSPFAFAPEAANSYSPVYDDRPEYQQLASTSMIRSRETSHKSSPDDSIPLPLPAQPTTHAPADGRDMSLLYPTSEAGPSKESGVDGLTERLGEFLFSSKEGKDETPKVWAKKPRATKSVRGTSGKNAGTIMALRAESDGLDNATRQKLIDTFLSIHKLFFDMSVPRFRYRMTFNDRRRPSLAFLHAIYLWGTRVLNPSSSSAEDRHFAAACQAFETSAASGDRLLDAIRAAMLLSSHAYTQGRHHQGWLLAGHAVTLCRSMGLHQIRSCVFRPEPPRNPFLRVKHFMLPPPEDALELGERIHVFWSVFTIDRCGALATGFPSALKDEDITTPLCRPLEDIESGAVSHNDDYTVRDLYRVTYDTSQAKNKDYLRFLKCVAILERASKLAFVDVEDGSEYARQWASYHLIAQSDPSTPQPPPWLEQPRYRCPTAYAETKLGLELVISTWGEDAIFPPDRKRKAEMMGMPVPDIPPKVIVLHHLLATTHMLLHDVDSLEAENKEALVGARKNVALLRHMPPIPKSETDHVLLLIWTMAAKTLIKEMHRLRVAGDHAAAVVPDEESNVIIAELHRVGYNVSETHALSMEELKRQSITQSSGGLSMPTVPMPSNTTYYSSPY</sequence>
<dbReference type="Gene3D" id="4.10.240.10">
    <property type="entry name" value="Zn(2)-C6 fungal-type DNA-binding domain"/>
    <property type="match status" value="1"/>
</dbReference>
<dbReference type="EMBL" id="SDIL01000013">
    <property type="protein sequence ID" value="RXK40913.1"/>
    <property type="molecule type" value="Genomic_DNA"/>
</dbReference>
<dbReference type="CDD" id="cd12148">
    <property type="entry name" value="fungal_TF_MHR"/>
    <property type="match status" value="1"/>
</dbReference>
<comment type="subcellular location">
    <subcellularLocation>
        <location evidence="1">Nucleus</location>
    </subcellularLocation>
</comment>
<dbReference type="PANTHER" id="PTHR47338">
    <property type="entry name" value="ZN(II)2CYS6 TRANSCRIPTION FACTOR (EUROFUNG)-RELATED"/>
    <property type="match status" value="1"/>
</dbReference>
<accession>A0A4Q1BSB0</accession>
<feature type="compositionally biased region" description="Basic and acidic residues" evidence="6">
    <location>
        <begin position="360"/>
        <end position="370"/>
    </location>
</feature>
<dbReference type="Pfam" id="PF04082">
    <property type="entry name" value="Fungal_trans"/>
    <property type="match status" value="1"/>
</dbReference>
<dbReference type="SUPFAM" id="SSF57701">
    <property type="entry name" value="Zn2/Cys6 DNA-binding domain"/>
    <property type="match status" value="1"/>
</dbReference>
<keyword evidence="9" id="KW-1185">Reference proteome</keyword>
<evidence type="ECO:0000313" key="8">
    <source>
        <dbReference type="EMBL" id="RXK40913.1"/>
    </source>
</evidence>
<dbReference type="InterPro" id="IPR001138">
    <property type="entry name" value="Zn2Cys6_DnaBD"/>
</dbReference>
<evidence type="ECO:0000256" key="5">
    <source>
        <dbReference type="ARBA" id="ARBA00023242"/>
    </source>
</evidence>
<feature type="compositionally biased region" description="Polar residues" evidence="6">
    <location>
        <begin position="54"/>
        <end position="81"/>
    </location>
</feature>
<name>A0A4Q1BSB0_TREME</name>
<evidence type="ECO:0000256" key="1">
    <source>
        <dbReference type="ARBA" id="ARBA00004123"/>
    </source>
</evidence>
<evidence type="ECO:0000256" key="2">
    <source>
        <dbReference type="ARBA" id="ARBA00022723"/>
    </source>
</evidence>
<gene>
    <name evidence="8" type="ORF">M231_01761</name>
</gene>
<evidence type="ECO:0000259" key="7">
    <source>
        <dbReference type="PROSITE" id="PS50048"/>
    </source>
</evidence>
<protein>
    <recommendedName>
        <fullName evidence="7">Zn(2)-C6 fungal-type domain-containing protein</fullName>
    </recommendedName>
</protein>
<dbReference type="SMART" id="SM00066">
    <property type="entry name" value="GAL4"/>
    <property type="match status" value="1"/>
</dbReference>
<keyword evidence="4" id="KW-0804">Transcription</keyword>
<comment type="caution">
    <text evidence="8">The sequence shown here is derived from an EMBL/GenBank/DDBJ whole genome shotgun (WGS) entry which is preliminary data.</text>
</comment>
<evidence type="ECO:0000256" key="4">
    <source>
        <dbReference type="ARBA" id="ARBA00023163"/>
    </source>
</evidence>
<reference evidence="8 9" key="1">
    <citation type="submission" date="2016-06" db="EMBL/GenBank/DDBJ databases">
        <title>Evolution of pathogenesis and genome organization in the Tremellales.</title>
        <authorList>
            <person name="Cuomo C."/>
            <person name="Litvintseva A."/>
            <person name="Heitman J."/>
            <person name="Chen Y."/>
            <person name="Sun S."/>
            <person name="Springer D."/>
            <person name="Dromer F."/>
            <person name="Young S."/>
            <person name="Zeng Q."/>
            <person name="Chapman S."/>
            <person name="Gujja S."/>
            <person name="Saif S."/>
            <person name="Birren B."/>
        </authorList>
    </citation>
    <scope>NUCLEOTIDE SEQUENCE [LARGE SCALE GENOMIC DNA]</scope>
    <source>
        <strain evidence="8 9">ATCC 28783</strain>
    </source>
</reference>
<evidence type="ECO:0000256" key="3">
    <source>
        <dbReference type="ARBA" id="ARBA00023015"/>
    </source>
</evidence>
<feature type="compositionally biased region" description="Polar residues" evidence="6">
    <location>
        <begin position="932"/>
        <end position="943"/>
    </location>
</feature>
<proteinExistence type="predicted"/>
<dbReference type="PROSITE" id="PS50048">
    <property type="entry name" value="ZN2_CY6_FUNGAL_2"/>
    <property type="match status" value="1"/>
</dbReference>
<keyword evidence="3" id="KW-0805">Transcription regulation</keyword>
<feature type="region of interest" description="Disordered" evidence="6">
    <location>
        <begin position="30"/>
        <end position="123"/>
    </location>
</feature>
<dbReference type="SMART" id="SM00906">
    <property type="entry name" value="Fungal_trans"/>
    <property type="match status" value="1"/>
</dbReference>
<dbReference type="Proteomes" id="UP000289152">
    <property type="component" value="Unassembled WGS sequence"/>
</dbReference>
<dbReference type="OrthoDB" id="2309723at2759"/>
<evidence type="ECO:0000256" key="6">
    <source>
        <dbReference type="SAM" id="MobiDB-lite"/>
    </source>
</evidence>
<evidence type="ECO:0000313" key="9">
    <source>
        <dbReference type="Proteomes" id="UP000289152"/>
    </source>
</evidence>
<dbReference type="InParanoid" id="A0A4Q1BSB0"/>
<dbReference type="GO" id="GO:0000981">
    <property type="term" value="F:DNA-binding transcription factor activity, RNA polymerase II-specific"/>
    <property type="evidence" value="ECO:0007669"/>
    <property type="project" value="InterPro"/>
</dbReference>
<dbReference type="AlphaFoldDB" id="A0A4Q1BSB0"/>
<dbReference type="Pfam" id="PF00172">
    <property type="entry name" value="Zn_clus"/>
    <property type="match status" value="1"/>
</dbReference>
<keyword evidence="2" id="KW-0479">Metal-binding</keyword>
<feature type="region of interest" description="Disordered" evidence="6">
    <location>
        <begin position="355"/>
        <end position="392"/>
    </location>
</feature>
<keyword evidence="5" id="KW-0539">Nucleus</keyword>
<feature type="domain" description="Zn(2)-C6 fungal-type" evidence="7">
    <location>
        <begin position="127"/>
        <end position="157"/>
    </location>
</feature>
<dbReference type="GO" id="GO:0008270">
    <property type="term" value="F:zinc ion binding"/>
    <property type="evidence" value="ECO:0007669"/>
    <property type="project" value="InterPro"/>
</dbReference>
<dbReference type="InterPro" id="IPR007219">
    <property type="entry name" value="XnlR_reg_dom"/>
</dbReference>
<dbReference type="CDD" id="cd00067">
    <property type="entry name" value="GAL4"/>
    <property type="match status" value="1"/>
</dbReference>
<dbReference type="GO" id="GO:0003677">
    <property type="term" value="F:DNA binding"/>
    <property type="evidence" value="ECO:0007669"/>
    <property type="project" value="InterPro"/>
</dbReference>
<dbReference type="PANTHER" id="PTHR47338:SF29">
    <property type="entry name" value="ZN(2)-C6 FUNGAL-TYPE DOMAIN-CONTAINING PROTEIN"/>
    <property type="match status" value="1"/>
</dbReference>
<dbReference type="PROSITE" id="PS00463">
    <property type="entry name" value="ZN2_CY6_FUNGAL_1"/>
    <property type="match status" value="1"/>
</dbReference>
<dbReference type="VEuPathDB" id="FungiDB:TREMEDRAFT_27564"/>
<organism evidence="8 9">
    <name type="scientific">Tremella mesenterica</name>
    <name type="common">Jelly fungus</name>
    <dbReference type="NCBI Taxonomy" id="5217"/>
    <lineage>
        <taxon>Eukaryota</taxon>
        <taxon>Fungi</taxon>
        <taxon>Dikarya</taxon>
        <taxon>Basidiomycota</taxon>
        <taxon>Agaricomycotina</taxon>
        <taxon>Tremellomycetes</taxon>
        <taxon>Tremellales</taxon>
        <taxon>Tremellaceae</taxon>
        <taxon>Tremella</taxon>
    </lineage>
</organism>
<dbReference type="InterPro" id="IPR036864">
    <property type="entry name" value="Zn2-C6_fun-type_DNA-bd_sf"/>
</dbReference>